<dbReference type="PANTHER" id="PTHR14043">
    <property type="entry name" value="CCAAT DISPLACEMENT PROTEIN-RELATED"/>
    <property type="match status" value="1"/>
</dbReference>
<dbReference type="Pfam" id="PF25398">
    <property type="entry name" value="CUX1_N"/>
    <property type="match status" value="1"/>
</dbReference>
<organism evidence="15 16">
    <name type="scientific">Echinococcus multilocularis</name>
    <name type="common">Fox tapeworm</name>
    <dbReference type="NCBI Taxonomy" id="6211"/>
    <lineage>
        <taxon>Eukaryota</taxon>
        <taxon>Metazoa</taxon>
        <taxon>Spiralia</taxon>
        <taxon>Lophotrochozoa</taxon>
        <taxon>Platyhelminthes</taxon>
        <taxon>Cestoda</taxon>
        <taxon>Eucestoda</taxon>
        <taxon>Cyclophyllidea</taxon>
        <taxon>Taeniidae</taxon>
        <taxon>Echinococcus</taxon>
    </lineage>
</organism>
<comment type="similarity">
    <text evidence="2">Belongs to the CASP family.</text>
</comment>
<feature type="domain" description="Cux N-terminal" evidence="14">
    <location>
        <begin position="30"/>
        <end position="122"/>
    </location>
</feature>
<dbReference type="OMA" id="WQQEGFN"/>
<dbReference type="OrthoDB" id="10257567at2759"/>
<dbReference type="InterPro" id="IPR057476">
    <property type="entry name" value="Cux_N"/>
</dbReference>
<dbReference type="PANTHER" id="PTHR14043:SF2">
    <property type="entry name" value="HOMEOBOX PROTEIN CUT"/>
    <property type="match status" value="1"/>
</dbReference>
<feature type="transmembrane region" description="Helical" evidence="12">
    <location>
        <begin position="629"/>
        <end position="647"/>
    </location>
</feature>
<dbReference type="eggNOG" id="KOG0963">
    <property type="taxonomic scope" value="Eukaryota"/>
</dbReference>
<reference evidence="15" key="2">
    <citation type="submission" date="2015-11" db="EMBL/GenBank/DDBJ databases">
        <authorList>
            <person name="Zhang Y."/>
            <person name="Guo Z."/>
        </authorList>
    </citation>
    <scope>NUCLEOTIDE SEQUENCE</scope>
</reference>
<accession>A0A068YGN7</accession>
<dbReference type="Pfam" id="PF08172">
    <property type="entry name" value="CASP_C"/>
    <property type="match status" value="1"/>
</dbReference>
<evidence type="ECO:0000256" key="12">
    <source>
        <dbReference type="SAM" id="Phobius"/>
    </source>
</evidence>
<keyword evidence="8 10" id="KW-0175">Coiled coil</keyword>
<keyword evidence="15" id="KW-0238">DNA-binding</keyword>
<reference evidence="15" key="1">
    <citation type="journal article" date="2013" name="Nature">
        <title>The genomes of four tapeworm species reveal adaptations to parasitism.</title>
        <authorList>
            <person name="Tsai I.J."/>
            <person name="Zarowiecki M."/>
            <person name="Holroyd N."/>
            <person name="Garciarrubio A."/>
            <person name="Sanchez-Flores A."/>
            <person name="Brooks K.L."/>
            <person name="Tracey A."/>
            <person name="Bobes R.J."/>
            <person name="Fragoso G."/>
            <person name="Sciutto E."/>
            <person name="Aslett M."/>
            <person name="Beasley H."/>
            <person name="Bennett H.M."/>
            <person name="Cai J."/>
            <person name="Camicia F."/>
            <person name="Clark R."/>
            <person name="Cucher M."/>
            <person name="De Silva N."/>
            <person name="Day T.A."/>
            <person name="Deplazes P."/>
            <person name="Estrada K."/>
            <person name="Fernandez C."/>
            <person name="Holland P.W."/>
            <person name="Hou J."/>
            <person name="Hu S."/>
            <person name="Huckvale T."/>
            <person name="Hung S.S."/>
            <person name="Kamenetzky L."/>
            <person name="Keane J.A."/>
            <person name="Kiss F."/>
            <person name="Koziol U."/>
            <person name="Lambert O."/>
            <person name="Liu K."/>
            <person name="Luo X."/>
            <person name="Luo Y."/>
            <person name="Macchiaroli N."/>
            <person name="Nichol S."/>
            <person name="Paps J."/>
            <person name="Parkinson J."/>
            <person name="Pouchkina-Stantcheva N."/>
            <person name="Riddiford N."/>
            <person name="Rosenzvit M."/>
            <person name="Salinas G."/>
            <person name="Wasmuth J.D."/>
            <person name="Zamanian M."/>
            <person name="Zheng Y."/>
            <person name="Cai X."/>
            <person name="Soberon X."/>
            <person name="Olson P.D."/>
            <person name="Laclette J.P."/>
            <person name="Brehm K."/>
            <person name="Berriman M."/>
            <person name="Garciarrubio A."/>
            <person name="Bobes R.J."/>
            <person name="Fragoso G."/>
            <person name="Sanchez-Flores A."/>
            <person name="Estrada K."/>
            <person name="Cevallos M.A."/>
            <person name="Morett E."/>
            <person name="Gonzalez V."/>
            <person name="Portillo T."/>
            <person name="Ochoa-Leyva A."/>
            <person name="Jose M.V."/>
            <person name="Sciutto E."/>
            <person name="Landa A."/>
            <person name="Jimenez L."/>
            <person name="Valdes V."/>
            <person name="Carrero J.C."/>
            <person name="Larralde C."/>
            <person name="Morales-Montor J."/>
            <person name="Limon-Lason J."/>
            <person name="Soberon X."/>
            <person name="Laclette J.P."/>
        </authorList>
    </citation>
    <scope>NUCLEOTIDE SEQUENCE [LARGE SCALE GENOMIC DNA]</scope>
</reference>
<protein>
    <recommendedName>
        <fullName evidence="3">Protein CASP</fullName>
    </recommendedName>
</protein>
<dbReference type="EMBL" id="LN902841">
    <property type="protein sequence ID" value="CDS41398.1"/>
    <property type="molecule type" value="Genomic_DNA"/>
</dbReference>
<evidence type="ECO:0000256" key="11">
    <source>
        <dbReference type="SAM" id="MobiDB-lite"/>
    </source>
</evidence>
<dbReference type="Proteomes" id="UP000017246">
    <property type="component" value="Unassembled WGS sequence"/>
</dbReference>
<keyword evidence="4" id="KW-0813">Transport</keyword>
<keyword evidence="15" id="KW-0371">Homeobox</keyword>
<dbReference type="STRING" id="6211.A0A068YGN7"/>
<keyword evidence="6 12" id="KW-1133">Transmembrane helix</keyword>
<dbReference type="GO" id="GO:0003677">
    <property type="term" value="F:DNA binding"/>
    <property type="evidence" value="ECO:0007669"/>
    <property type="project" value="UniProtKB-KW"/>
</dbReference>
<evidence type="ECO:0000256" key="8">
    <source>
        <dbReference type="ARBA" id="ARBA00023054"/>
    </source>
</evidence>
<dbReference type="GO" id="GO:0000139">
    <property type="term" value="C:Golgi membrane"/>
    <property type="evidence" value="ECO:0007669"/>
    <property type="project" value="UniProtKB-SubCell"/>
</dbReference>
<keyword evidence="7" id="KW-0333">Golgi apparatus</keyword>
<evidence type="ECO:0000313" key="16">
    <source>
        <dbReference type="Proteomes" id="UP000017246"/>
    </source>
</evidence>
<dbReference type="InterPro" id="IPR012955">
    <property type="entry name" value="CASP_C"/>
</dbReference>
<evidence type="ECO:0000256" key="4">
    <source>
        <dbReference type="ARBA" id="ARBA00022448"/>
    </source>
</evidence>
<feature type="compositionally biased region" description="Acidic residues" evidence="11">
    <location>
        <begin position="170"/>
        <end position="181"/>
    </location>
</feature>
<feature type="region of interest" description="Disordered" evidence="11">
    <location>
        <begin position="153"/>
        <end position="198"/>
    </location>
</feature>
<evidence type="ECO:0000259" key="13">
    <source>
        <dbReference type="Pfam" id="PF08172"/>
    </source>
</evidence>
<feature type="domain" description="CASP C-terminal" evidence="13">
    <location>
        <begin position="432"/>
        <end position="651"/>
    </location>
</feature>
<evidence type="ECO:0000256" key="9">
    <source>
        <dbReference type="ARBA" id="ARBA00023136"/>
    </source>
</evidence>
<evidence type="ECO:0000256" key="10">
    <source>
        <dbReference type="SAM" id="Coils"/>
    </source>
</evidence>
<evidence type="ECO:0000256" key="5">
    <source>
        <dbReference type="ARBA" id="ARBA00022692"/>
    </source>
</evidence>
<feature type="coiled-coil region" evidence="10">
    <location>
        <begin position="508"/>
        <end position="542"/>
    </location>
</feature>
<evidence type="ECO:0000313" key="15">
    <source>
        <dbReference type="EMBL" id="CDS41398.1"/>
    </source>
</evidence>
<evidence type="ECO:0000256" key="6">
    <source>
        <dbReference type="ARBA" id="ARBA00022989"/>
    </source>
</evidence>
<feature type="coiled-coil region" evidence="10">
    <location>
        <begin position="408"/>
        <end position="456"/>
    </location>
</feature>
<keyword evidence="5 12" id="KW-0812">Transmembrane</keyword>
<dbReference type="AlphaFoldDB" id="A0A068YGN7"/>
<comment type="subcellular location">
    <subcellularLocation>
        <location evidence="1">Golgi apparatus membrane</location>
        <topology evidence="1">Single-pass type IV membrane protein</topology>
    </subcellularLocation>
</comment>
<evidence type="ECO:0000259" key="14">
    <source>
        <dbReference type="Pfam" id="PF25398"/>
    </source>
</evidence>
<dbReference type="GO" id="GO:0006891">
    <property type="term" value="P:intra-Golgi vesicle-mediated transport"/>
    <property type="evidence" value="ECO:0007669"/>
    <property type="project" value="InterPro"/>
</dbReference>
<gene>
    <name evidence="15" type="ORF">EmuJ_000904600</name>
</gene>
<evidence type="ECO:0000256" key="2">
    <source>
        <dbReference type="ARBA" id="ARBA00006415"/>
    </source>
</evidence>
<evidence type="ECO:0000256" key="7">
    <source>
        <dbReference type="ARBA" id="ARBA00023034"/>
    </source>
</evidence>
<sequence>MLSIVNSTKSAWNEFQFPKFQVFCFSIEYDLQVEIGETASTIASVRERDRLSRKKLVDALLQFRNSVPEEVRKAAASVLKSFQTEVDRLTIRSQKAEDAFIQVYQCLAEMPDPSLALAEVESISKEAQRASDLKIENARLRETIEGLKRELYVGKPEASPSDAEPPLQKDEEEEGIVEAEDAEVKKRKGRDAQAEERWKERERKLQALLDKANNRSSEAEAQVKYLFDALKDAESHAFDLETDLKELKAANSQQVQTLLDELEKANDTIVALEEARAAEADAEKIKEGTHPSNCKETTELQNRIEELESELEAKTAEVDNLKSQLQEMETQFKAEIANLHESLESTNSALVSANESLASAQAELREKYDYDEIKRELEVLRSIEFQHQDGDPLAMMDEPLEFRLLRKTDQLQNRIASISLERDRIESKLMALQKTNADMAEREAQQKALIARLEEDLNRASTWHHQKRPNTSSYVGNGDEVVESTSPLTDLLIYEQEEKNTAAESSILDIVQNQRDRLREQNRELEENLLAMRQQVMTSQTEVESLRRDNIKLYEKIRFVQAYSPSTSSSLDRDDAVLARYSSAYEEHLNPFRQFGQQERQRRYQALLPHEKIMHNLGRIIISNRGARLATFAYVLVMHMLVFLVLYKMVTATDPVCPSVHGPKDGRPDQ</sequence>
<name>A0A068YGN7_ECHMU</name>
<proteinExistence type="inferred from homology"/>
<evidence type="ECO:0000256" key="1">
    <source>
        <dbReference type="ARBA" id="ARBA00004409"/>
    </source>
</evidence>
<feature type="coiled-coil region" evidence="10">
    <location>
        <begin position="123"/>
        <end position="150"/>
    </location>
</feature>
<evidence type="ECO:0000256" key="3">
    <source>
        <dbReference type="ARBA" id="ARBA00018691"/>
    </source>
</evidence>
<keyword evidence="16" id="KW-1185">Reference proteome</keyword>
<keyword evidence="9 12" id="KW-0472">Membrane</keyword>